<evidence type="ECO:0000313" key="1">
    <source>
        <dbReference type="EMBL" id="RZS71308.1"/>
    </source>
</evidence>
<keyword evidence="2" id="KW-1185">Reference proteome</keyword>
<dbReference type="AlphaFoldDB" id="A0A4Q7MS74"/>
<proteinExistence type="predicted"/>
<comment type="caution">
    <text evidence="1">The sequence shown here is derived from an EMBL/GenBank/DDBJ whole genome shotgun (WGS) entry which is preliminary data.</text>
</comment>
<dbReference type="EMBL" id="SGXA01000002">
    <property type="protein sequence ID" value="RZS71308.1"/>
    <property type="molecule type" value="Genomic_DNA"/>
</dbReference>
<name>A0A4Q7MS74_9BACT</name>
<sequence length="103" mass="11818">MRIKSFLPGTFIFQTSLRPQDIEFIVLDKMPEPGFSPASRSYADYFGEADDTCFVIRGISQSNRPPRPVARAQMELMPQGGTRVIVRFGFAWRMKLFWVSPLL</sequence>
<gene>
    <name evidence="1" type="ORF">EV199_3211</name>
</gene>
<protein>
    <submittedName>
        <fullName evidence="1">Uncharacterized protein</fullName>
    </submittedName>
</protein>
<reference evidence="1 2" key="1">
    <citation type="submission" date="2019-02" db="EMBL/GenBank/DDBJ databases">
        <title>Genomic Encyclopedia of Type Strains, Phase IV (KMG-IV): sequencing the most valuable type-strain genomes for metagenomic binning, comparative biology and taxonomic classification.</title>
        <authorList>
            <person name="Goeker M."/>
        </authorList>
    </citation>
    <scope>NUCLEOTIDE SEQUENCE [LARGE SCALE GENOMIC DNA]</scope>
    <source>
        <strain evidence="1 2">DSM 18116</strain>
    </source>
</reference>
<accession>A0A4Q7MS74</accession>
<evidence type="ECO:0000313" key="2">
    <source>
        <dbReference type="Proteomes" id="UP000293874"/>
    </source>
</evidence>
<organism evidence="1 2">
    <name type="scientific">Pseudobacter ginsenosidimutans</name>
    <dbReference type="NCBI Taxonomy" id="661488"/>
    <lineage>
        <taxon>Bacteria</taxon>
        <taxon>Pseudomonadati</taxon>
        <taxon>Bacteroidota</taxon>
        <taxon>Chitinophagia</taxon>
        <taxon>Chitinophagales</taxon>
        <taxon>Chitinophagaceae</taxon>
        <taxon>Pseudobacter</taxon>
    </lineage>
</organism>
<dbReference type="RefSeq" id="WP_130541828.1">
    <property type="nucleotide sequence ID" value="NZ_CP042431.1"/>
</dbReference>
<dbReference type="Proteomes" id="UP000293874">
    <property type="component" value="Unassembled WGS sequence"/>
</dbReference>